<evidence type="ECO:0000313" key="3">
    <source>
        <dbReference type="Proteomes" id="UP001623349"/>
    </source>
</evidence>
<protein>
    <submittedName>
        <fullName evidence="2">STE20-related kinase adapter protein beta</fullName>
    </submittedName>
</protein>
<dbReference type="GO" id="GO:0016301">
    <property type="term" value="F:kinase activity"/>
    <property type="evidence" value="ECO:0007669"/>
    <property type="project" value="UniProtKB-KW"/>
</dbReference>
<keyword evidence="2" id="KW-0808">Transferase</keyword>
<dbReference type="Proteomes" id="UP001623349">
    <property type="component" value="Unassembled WGS sequence"/>
</dbReference>
<comment type="caution">
    <text evidence="2">The sequence shown here is derived from an EMBL/GenBank/DDBJ whole genome shotgun (WGS) entry which is preliminary data.</text>
</comment>
<dbReference type="EMBL" id="BAAFST010000001">
    <property type="protein sequence ID" value="GAB1285002.1"/>
    <property type="molecule type" value="Genomic_DNA"/>
</dbReference>
<feature type="compositionally biased region" description="Polar residues" evidence="1">
    <location>
        <begin position="24"/>
        <end position="50"/>
    </location>
</feature>
<keyword evidence="2" id="KW-0418">Kinase</keyword>
<reference evidence="2 3" key="1">
    <citation type="submission" date="2024-08" db="EMBL/GenBank/DDBJ databases">
        <title>The draft genome of Apodemus speciosus.</title>
        <authorList>
            <person name="Nabeshima K."/>
            <person name="Suzuki S."/>
            <person name="Onuma M."/>
        </authorList>
    </citation>
    <scope>NUCLEOTIDE SEQUENCE [LARGE SCALE GENOMIC DNA]</scope>
    <source>
        <strain evidence="2">IB14-021</strain>
    </source>
</reference>
<organism evidence="2 3">
    <name type="scientific">Apodemus speciosus</name>
    <name type="common">Large Japanese field mouse</name>
    <dbReference type="NCBI Taxonomy" id="105296"/>
    <lineage>
        <taxon>Eukaryota</taxon>
        <taxon>Metazoa</taxon>
        <taxon>Chordata</taxon>
        <taxon>Craniata</taxon>
        <taxon>Vertebrata</taxon>
        <taxon>Euteleostomi</taxon>
        <taxon>Mammalia</taxon>
        <taxon>Eutheria</taxon>
        <taxon>Euarchontoglires</taxon>
        <taxon>Glires</taxon>
        <taxon>Rodentia</taxon>
        <taxon>Myomorpha</taxon>
        <taxon>Muroidea</taxon>
        <taxon>Muridae</taxon>
        <taxon>Murinae</taxon>
        <taxon>Apodemus</taxon>
    </lineage>
</organism>
<feature type="region of interest" description="Disordered" evidence="1">
    <location>
        <begin position="19"/>
        <end position="63"/>
    </location>
</feature>
<keyword evidence="3" id="KW-1185">Reference proteome</keyword>
<accession>A0ABQ0ED96</accession>
<proteinExistence type="predicted"/>
<evidence type="ECO:0000256" key="1">
    <source>
        <dbReference type="SAM" id="MobiDB-lite"/>
    </source>
</evidence>
<gene>
    <name evidence="2" type="ORF">APTSU1_000023200</name>
</gene>
<evidence type="ECO:0000313" key="2">
    <source>
        <dbReference type="EMBL" id="GAB1285002.1"/>
    </source>
</evidence>
<sequence>MSLLDCFCASRTRVESLRPEKQSETSIHQYLENTPSQACPSKSPSDTTDFPKSPESPLQPGLPSCPSLCSSPLSSVRSWLLASAILLLLPW</sequence>
<name>A0ABQ0ED96_APOSI</name>